<dbReference type="EMBL" id="JASGCB010000037">
    <property type="protein sequence ID" value="MDI9261187.1"/>
    <property type="molecule type" value="Genomic_DNA"/>
</dbReference>
<proteinExistence type="predicted"/>
<keyword evidence="3" id="KW-1185">Reference proteome</keyword>
<keyword evidence="1" id="KW-0812">Transmembrane</keyword>
<gene>
    <name evidence="2" type="ORF">QID03_13570</name>
</gene>
<feature type="transmembrane region" description="Helical" evidence="1">
    <location>
        <begin position="261"/>
        <end position="281"/>
    </location>
</feature>
<evidence type="ECO:0000313" key="3">
    <source>
        <dbReference type="Proteomes" id="UP001529245"/>
    </source>
</evidence>
<dbReference type="Proteomes" id="UP001529245">
    <property type="component" value="Unassembled WGS sequence"/>
</dbReference>
<feature type="transmembrane region" description="Helical" evidence="1">
    <location>
        <begin position="66"/>
        <end position="85"/>
    </location>
</feature>
<evidence type="ECO:0008006" key="4">
    <source>
        <dbReference type="Google" id="ProtNLM"/>
    </source>
</evidence>
<dbReference type="SUPFAM" id="SSF103473">
    <property type="entry name" value="MFS general substrate transporter"/>
    <property type="match status" value="1"/>
</dbReference>
<evidence type="ECO:0000256" key="1">
    <source>
        <dbReference type="SAM" id="Phobius"/>
    </source>
</evidence>
<accession>A0ABT6Y1R5</accession>
<comment type="caution">
    <text evidence="2">The sequence shown here is derived from an EMBL/GenBank/DDBJ whole genome shotgun (WGS) entry which is preliminary data.</text>
</comment>
<sequence length="288" mass="32063">MTGTAILVLAVSLGLIWCVPFIARWETREKRRPFLAEGSLPTHTPSYVEQFQAELERWGWTISKRAITLAWIGLALVGALLPQIFGDPIWMSFGLAALCACLPFPVFRVLKARYVWRVEKGLRETALPLGLSVLEATEDVGLAVEDILRHGKDPVIRCEFEAIRARIAALGVPPEDALVEHAMQSGIPAFQWLAQYTRTLKRYGANPSTIWRDVLTDLQDQAQFRSMMRAKTAFYRYGACVFAGGGLFGLMAFYHAYAQSLIGFVPWALLAWAVLVGVGIYRMARVGG</sequence>
<organism evidence="2 3">
    <name type="scientific">Alicyclobacillus sendaiensis PA2</name>
    <dbReference type="NCBI Taxonomy" id="3029425"/>
    <lineage>
        <taxon>Bacteria</taxon>
        <taxon>Bacillati</taxon>
        <taxon>Bacillota</taxon>
        <taxon>Bacilli</taxon>
        <taxon>Bacillales</taxon>
        <taxon>Alicyclobacillaceae</taxon>
        <taxon>Alicyclobacillus</taxon>
    </lineage>
</organism>
<dbReference type="RefSeq" id="WP_283204586.1">
    <property type="nucleotide sequence ID" value="NZ_JASGCB010000037.1"/>
</dbReference>
<dbReference type="InterPro" id="IPR036259">
    <property type="entry name" value="MFS_trans_sf"/>
</dbReference>
<evidence type="ECO:0000313" key="2">
    <source>
        <dbReference type="EMBL" id="MDI9261187.1"/>
    </source>
</evidence>
<reference evidence="2 3" key="1">
    <citation type="submission" date="2023-04" db="EMBL/GenBank/DDBJ databases">
        <title>A. sendaiensis sub sp. chiapanensis a novel subspecie with specific adaptation in bacterial cell wall isolated from an active volcano.</title>
        <authorList>
            <person name="Alvarez Gutierrez P.E."/>
            <person name="Ortiz Cortes L.Y."/>
        </authorList>
    </citation>
    <scope>NUCLEOTIDE SEQUENCE [LARGE SCALE GENOMIC DNA]</scope>
    <source>
        <strain evidence="2 3">PA2</strain>
    </source>
</reference>
<name>A0ABT6Y1R5_ALISE</name>
<feature type="transmembrane region" description="Helical" evidence="1">
    <location>
        <begin position="6"/>
        <end position="23"/>
    </location>
</feature>
<protein>
    <recommendedName>
        <fullName evidence="4">Type II secretion system protein GspF domain-containing protein</fullName>
    </recommendedName>
</protein>
<keyword evidence="1" id="KW-1133">Transmembrane helix</keyword>
<keyword evidence="1" id="KW-0472">Membrane</keyword>
<feature type="transmembrane region" description="Helical" evidence="1">
    <location>
        <begin position="234"/>
        <end position="255"/>
    </location>
</feature>
<feature type="transmembrane region" description="Helical" evidence="1">
    <location>
        <begin position="91"/>
        <end position="110"/>
    </location>
</feature>